<dbReference type="OrthoDB" id="2695569at2"/>
<protein>
    <submittedName>
        <fullName evidence="1">PD-(D/E)XK nuclease superfamily protein</fullName>
    </submittedName>
</protein>
<evidence type="ECO:0000313" key="2">
    <source>
        <dbReference type="Proteomes" id="UP000199017"/>
    </source>
</evidence>
<gene>
    <name evidence="1" type="ORF">SAMN05216352_12128</name>
</gene>
<dbReference type="EMBL" id="FNDU01000021">
    <property type="protein sequence ID" value="SDJ06715.1"/>
    <property type="molecule type" value="Genomic_DNA"/>
</dbReference>
<reference evidence="1 2" key="1">
    <citation type="submission" date="2016-10" db="EMBL/GenBank/DDBJ databases">
        <authorList>
            <person name="de Groot N.N."/>
        </authorList>
    </citation>
    <scope>NUCLEOTIDE SEQUENCE [LARGE SCALE GENOMIC DNA]</scope>
    <source>
        <strain evidence="2">P4B,CCM 7963,CECT 7998,DSM 25260,IBRC-M 10614,KCTC 13821</strain>
    </source>
</reference>
<dbReference type="Proteomes" id="UP000199017">
    <property type="component" value="Unassembled WGS sequence"/>
</dbReference>
<dbReference type="AlphaFoldDB" id="A0A1G8QQU1"/>
<evidence type="ECO:0000313" key="1">
    <source>
        <dbReference type="EMBL" id="SDJ06715.1"/>
    </source>
</evidence>
<sequence length="254" mass="30275">MKNHLISIPTMTEHHLRDFIRCPYKFYYQHVEKKKSPLDWRQRVQYVVNQVVDAYYQLPPEHQRAEKVLELIGQYWEVISPRLFESKVHYYMAAAKVTDHLMQYLTAESKKNPPLFLFEKFKAPIQEIGVDLSLTFDAAEWSCSSFVVKKYLVEADEEMVKLFHYLTTIFSEKAFNRIPKRIEVITLMDGKKHVFFPTHEDVQKGINYLQLIKHLLEDSSRYNGGYNEKECPVCPFQKVCHREERGENRKKYLS</sequence>
<dbReference type="RefSeq" id="WP_091587920.1">
    <property type="nucleotide sequence ID" value="NZ_FNDU01000021.1"/>
</dbReference>
<dbReference type="STRING" id="930129.SAMN05216352_12128"/>
<name>A0A1G8QQU1_9BACI</name>
<keyword evidence="2" id="KW-1185">Reference proteome</keyword>
<organism evidence="1 2">
    <name type="scientific">Alteribacillus bidgolensis</name>
    <dbReference type="NCBI Taxonomy" id="930129"/>
    <lineage>
        <taxon>Bacteria</taxon>
        <taxon>Bacillati</taxon>
        <taxon>Bacillota</taxon>
        <taxon>Bacilli</taxon>
        <taxon>Bacillales</taxon>
        <taxon>Bacillaceae</taxon>
        <taxon>Alteribacillus</taxon>
    </lineage>
</organism>
<proteinExistence type="predicted"/>
<accession>A0A1G8QQU1</accession>